<comment type="caution">
    <text evidence="2">The sequence shown here is derived from an EMBL/GenBank/DDBJ whole genome shotgun (WGS) entry which is preliminary data.</text>
</comment>
<dbReference type="AlphaFoldDB" id="A0AAE1GQL2"/>
<feature type="region of interest" description="Disordered" evidence="1">
    <location>
        <begin position="82"/>
        <end position="107"/>
    </location>
</feature>
<evidence type="ECO:0000313" key="2">
    <source>
        <dbReference type="EMBL" id="KAK3907646.1"/>
    </source>
</evidence>
<feature type="region of interest" description="Disordered" evidence="1">
    <location>
        <begin position="296"/>
        <end position="330"/>
    </location>
</feature>
<feature type="region of interest" description="Disordered" evidence="1">
    <location>
        <begin position="177"/>
        <end position="222"/>
    </location>
</feature>
<feature type="compositionally biased region" description="Low complexity" evidence="1">
    <location>
        <begin position="97"/>
        <end position="107"/>
    </location>
</feature>
<reference evidence="2" key="2">
    <citation type="journal article" date="2023" name="BMC Genomics">
        <title>Pest status, molecular evolution, and epigenetic factors derived from the genome assembly of Frankliniella fusca, a thysanopteran phytovirus vector.</title>
        <authorList>
            <person name="Catto M.A."/>
            <person name="Labadie P.E."/>
            <person name="Jacobson A.L."/>
            <person name="Kennedy G.G."/>
            <person name="Srinivasan R."/>
            <person name="Hunt B.G."/>
        </authorList>
    </citation>
    <scope>NUCLEOTIDE SEQUENCE</scope>
    <source>
        <strain evidence="2">PL_HMW_Pooled</strain>
    </source>
</reference>
<proteinExistence type="predicted"/>
<feature type="compositionally biased region" description="Basic and acidic residues" evidence="1">
    <location>
        <begin position="310"/>
        <end position="330"/>
    </location>
</feature>
<feature type="compositionally biased region" description="Basic and acidic residues" evidence="1">
    <location>
        <begin position="206"/>
        <end position="215"/>
    </location>
</feature>
<evidence type="ECO:0000256" key="1">
    <source>
        <dbReference type="SAM" id="MobiDB-lite"/>
    </source>
</evidence>
<organism evidence="2 3">
    <name type="scientific">Frankliniella fusca</name>
    <dbReference type="NCBI Taxonomy" id="407009"/>
    <lineage>
        <taxon>Eukaryota</taxon>
        <taxon>Metazoa</taxon>
        <taxon>Ecdysozoa</taxon>
        <taxon>Arthropoda</taxon>
        <taxon>Hexapoda</taxon>
        <taxon>Insecta</taxon>
        <taxon>Pterygota</taxon>
        <taxon>Neoptera</taxon>
        <taxon>Paraneoptera</taxon>
        <taxon>Thysanoptera</taxon>
        <taxon>Terebrantia</taxon>
        <taxon>Thripoidea</taxon>
        <taxon>Thripidae</taxon>
        <taxon>Frankliniella</taxon>
    </lineage>
</organism>
<dbReference type="Proteomes" id="UP001219518">
    <property type="component" value="Unassembled WGS sequence"/>
</dbReference>
<sequence>MRPLFDPPPMCRAISKKPQIVVHISFLYELILSCGTEFCVTFYWLAKGCLSLNSSWPRQSQVLSVSGLCESCNTSHQYGDARRAAPGFGPDPGPGGAAPASGSQLGAGVEEEARQIALILSVTNAHDGRNKHLREKLMVIPPSPPPVTGRPAPPPAARPFDCFDAVPRCRPQCRPQCRPHGGSGSSASSAARRQGLPPRPQDADVEGDRAFRPGLDRVPPSLGRDATFLQQIASDPSEYSFDQKYVKEQLNNDSRKYEDGIDSELFSSAELQGLPVSGMAEEAVRYLKARQVFWQRRGPIAPPTRKPRRRGAEALSPRDPRRADDMQQTT</sequence>
<dbReference type="EMBL" id="JAHWGI010000014">
    <property type="protein sequence ID" value="KAK3907646.1"/>
    <property type="molecule type" value="Genomic_DNA"/>
</dbReference>
<name>A0AAE1GQL2_9NEOP</name>
<keyword evidence="3" id="KW-1185">Reference proteome</keyword>
<protein>
    <submittedName>
        <fullName evidence="2">Universal stress protein</fullName>
    </submittedName>
</protein>
<evidence type="ECO:0000313" key="3">
    <source>
        <dbReference type="Proteomes" id="UP001219518"/>
    </source>
</evidence>
<accession>A0AAE1GQL2</accession>
<gene>
    <name evidence="2" type="ORF">KUF71_018282</name>
</gene>
<feature type="compositionally biased region" description="Low complexity" evidence="1">
    <location>
        <begin position="177"/>
        <end position="191"/>
    </location>
</feature>
<reference evidence="2" key="1">
    <citation type="submission" date="2021-07" db="EMBL/GenBank/DDBJ databases">
        <authorList>
            <person name="Catto M.A."/>
            <person name="Jacobson A."/>
            <person name="Kennedy G."/>
            <person name="Labadie P."/>
            <person name="Hunt B.G."/>
            <person name="Srinivasan R."/>
        </authorList>
    </citation>
    <scope>NUCLEOTIDE SEQUENCE</scope>
    <source>
        <strain evidence="2">PL_HMW_Pooled</strain>
        <tissue evidence="2">Head</tissue>
    </source>
</reference>